<dbReference type="EMBL" id="PJZF01000002">
    <property type="protein sequence ID" value="PLR41190.1"/>
    <property type="molecule type" value="Genomic_DNA"/>
</dbReference>
<evidence type="ECO:0000313" key="2">
    <source>
        <dbReference type="Proteomes" id="UP000234240"/>
    </source>
</evidence>
<dbReference type="AlphaFoldDB" id="A0A2N5EF77"/>
<gene>
    <name evidence="1" type="ORF">CYR55_04625</name>
</gene>
<protein>
    <submittedName>
        <fullName evidence="1">Uncharacterized protein</fullName>
    </submittedName>
</protein>
<sequence>MLFGVRISTAIIEPLRGCSLNAPPCGDGPVIARDNLMDIPTVISARIAANQIAMLINMKGVMECAPVRHKVNANQPAYFKPVFHPIIDWIGIASRGTLPGLPA</sequence>
<name>A0A2N5EF77_9GAMM</name>
<organism evidence="1 2">
    <name type="scientific">Chimaeribacter californicus</name>
    <dbReference type="NCBI Taxonomy" id="2060067"/>
    <lineage>
        <taxon>Bacteria</taxon>
        <taxon>Pseudomonadati</taxon>
        <taxon>Pseudomonadota</taxon>
        <taxon>Gammaproteobacteria</taxon>
        <taxon>Enterobacterales</taxon>
        <taxon>Yersiniaceae</taxon>
        <taxon>Chimaeribacter</taxon>
    </lineage>
</organism>
<accession>A0A2N5EF77</accession>
<proteinExistence type="predicted"/>
<evidence type="ECO:0000313" key="1">
    <source>
        <dbReference type="EMBL" id="PLR41190.1"/>
    </source>
</evidence>
<keyword evidence="2" id="KW-1185">Reference proteome</keyword>
<dbReference type="Proteomes" id="UP000234240">
    <property type="component" value="Unassembled WGS sequence"/>
</dbReference>
<comment type="caution">
    <text evidence="1">The sequence shown here is derived from an EMBL/GenBank/DDBJ whole genome shotgun (WGS) entry which is preliminary data.</text>
</comment>
<reference evidence="1 2" key="1">
    <citation type="submission" date="2017-12" db="EMBL/GenBank/DDBJ databases">
        <title>Characterization of six clinical isolates of Enterochimera gen. nov., a novel genus of the Yersiniaciae family and the three species Enterochimera arupensis sp. nov., Enterochimera coloradensis sp. nov, and Enterochimera californica sp. nov.</title>
        <authorList>
            <person name="Rossi A."/>
            <person name="Fisher M."/>
        </authorList>
    </citation>
    <scope>NUCLEOTIDE SEQUENCE [LARGE SCALE GENOMIC DNA]</scope>
    <source>
        <strain evidence="2">2015-Iso6</strain>
    </source>
</reference>